<keyword evidence="2" id="KW-0564">Palmitate</keyword>
<reference evidence="4 5" key="1">
    <citation type="submission" date="2020-08" db="EMBL/GenBank/DDBJ databases">
        <title>Aphidius gifuensis genome sequencing and assembly.</title>
        <authorList>
            <person name="Du Z."/>
        </authorList>
    </citation>
    <scope>NUCLEOTIDE SEQUENCE [LARGE SCALE GENOMIC DNA]</scope>
    <source>
        <strain evidence="4">YNYX2018</strain>
        <tissue evidence="4">Adults</tissue>
    </source>
</reference>
<dbReference type="Proteomes" id="UP000639338">
    <property type="component" value="Unassembled WGS sequence"/>
</dbReference>
<gene>
    <name evidence="4" type="ORF">HCN44_009717</name>
</gene>
<comment type="caution">
    <text evidence="4">The sequence shown here is derived from an EMBL/GenBank/DDBJ whole genome shotgun (WGS) entry which is preliminary data.</text>
</comment>
<keyword evidence="2" id="KW-0106">Calcium</keyword>
<dbReference type="InterPro" id="IPR005552">
    <property type="entry name" value="Scramblase"/>
</dbReference>
<comment type="similarity">
    <text evidence="1 2">Belongs to the phospholipid scramblase family.</text>
</comment>
<evidence type="ECO:0000256" key="3">
    <source>
        <dbReference type="SAM" id="MobiDB-lite"/>
    </source>
</evidence>
<evidence type="ECO:0000313" key="5">
    <source>
        <dbReference type="Proteomes" id="UP000639338"/>
    </source>
</evidence>
<name>A0A834Y6U8_APHGI</name>
<dbReference type="AlphaFoldDB" id="A0A834Y6U8"/>
<dbReference type="PANTHER" id="PTHR23248:SF9">
    <property type="entry name" value="PHOSPHOLIPID SCRAMBLASE"/>
    <property type="match status" value="1"/>
</dbReference>
<dbReference type="EMBL" id="JACMRX010000001">
    <property type="protein sequence ID" value="KAF7998319.1"/>
    <property type="molecule type" value="Genomic_DNA"/>
</dbReference>
<dbReference type="SUPFAM" id="SSF54518">
    <property type="entry name" value="Tubby C-terminal domain-like"/>
    <property type="match status" value="1"/>
</dbReference>
<evidence type="ECO:0000256" key="1">
    <source>
        <dbReference type="ARBA" id="ARBA00005350"/>
    </source>
</evidence>
<feature type="region of interest" description="Disordered" evidence="3">
    <location>
        <begin position="1"/>
        <end position="50"/>
    </location>
</feature>
<feature type="compositionally biased region" description="Low complexity" evidence="3">
    <location>
        <begin position="33"/>
        <end position="48"/>
    </location>
</feature>
<proteinExistence type="inferred from homology"/>
<evidence type="ECO:0000313" key="4">
    <source>
        <dbReference type="EMBL" id="KAF7998319.1"/>
    </source>
</evidence>
<keyword evidence="2" id="KW-0449">Lipoprotein</keyword>
<accession>A0A834Y6U8</accession>
<evidence type="ECO:0000256" key="2">
    <source>
        <dbReference type="RuleBase" id="RU363116"/>
    </source>
</evidence>
<organism evidence="4 5">
    <name type="scientific">Aphidius gifuensis</name>
    <name type="common">Parasitoid wasp</name>
    <dbReference type="NCBI Taxonomy" id="684658"/>
    <lineage>
        <taxon>Eukaryota</taxon>
        <taxon>Metazoa</taxon>
        <taxon>Ecdysozoa</taxon>
        <taxon>Arthropoda</taxon>
        <taxon>Hexapoda</taxon>
        <taxon>Insecta</taxon>
        <taxon>Pterygota</taxon>
        <taxon>Neoptera</taxon>
        <taxon>Endopterygota</taxon>
        <taxon>Hymenoptera</taxon>
        <taxon>Apocrita</taxon>
        <taxon>Ichneumonoidea</taxon>
        <taxon>Braconidae</taxon>
        <taxon>Aphidiinae</taxon>
        <taxon>Aphidius</taxon>
    </lineage>
</organism>
<comment type="function">
    <text evidence="2">May mediate accelerated ATP-independent bidirectional transbilayer migration of phospholipids upon binding calcium ions that results in a loss of phospholipid asymmetry in the plasma membrane.</text>
</comment>
<keyword evidence="5" id="KW-1185">Reference proteome</keyword>
<dbReference type="OrthoDB" id="191150at2759"/>
<dbReference type="InterPro" id="IPR025659">
    <property type="entry name" value="Tubby-like_C"/>
</dbReference>
<protein>
    <recommendedName>
        <fullName evidence="2">Phospholipid scramblase</fullName>
    </recommendedName>
</protein>
<comment type="cofactor">
    <cofactor evidence="2">
        <name>Ca(2+)</name>
        <dbReference type="ChEBI" id="CHEBI:29108"/>
    </cofactor>
</comment>
<dbReference type="Pfam" id="PF03803">
    <property type="entry name" value="Scramblase"/>
    <property type="match status" value="1"/>
</dbReference>
<dbReference type="PANTHER" id="PTHR23248">
    <property type="entry name" value="PHOSPHOLIPID SCRAMBLASE-RELATED"/>
    <property type="match status" value="1"/>
</dbReference>
<dbReference type="GO" id="GO:0017128">
    <property type="term" value="F:phospholipid scramblase activity"/>
    <property type="evidence" value="ECO:0007669"/>
    <property type="project" value="InterPro"/>
</dbReference>
<sequence length="292" mass="32883">MMPSKPSGYGPIMAQPTVDSPPMYPGPPSSFNQPPQQQQQQPYTGQMPMPMPMPVAMPMQEVPITNYPYAGGPVVPQPGGWSQPNMTSQRGLDYLIPLDKIFIDQKVELWEVVTDVHFENRYGVVDVNGQPLYSIQESSDCCERMCCGSRRSFKMSAYDRFGMEAFRIERPFTFFGDEAYVYAGNEKLGYIRRKIISCTPEFTVYDASHKKVLRISGPFCFCGCEHEFVVSSMDGHEIGEIKKKFSGFGRELFSNADKFGVTFPVDLDVKVKALLVGATLLVDFAYFERQGE</sequence>
<dbReference type="GO" id="GO:0005886">
    <property type="term" value="C:plasma membrane"/>
    <property type="evidence" value="ECO:0007669"/>
    <property type="project" value="TreeGrafter"/>
</dbReference>